<dbReference type="PROSITE" id="PS52015">
    <property type="entry name" value="TONB_CTD"/>
    <property type="match status" value="1"/>
</dbReference>
<comment type="subcellular location">
    <subcellularLocation>
        <location evidence="1">Membrane</location>
        <topology evidence="1">Single-pass membrane protein</topology>
    </subcellularLocation>
</comment>
<evidence type="ECO:0000256" key="5">
    <source>
        <dbReference type="SAM" id="Phobius"/>
    </source>
</evidence>
<feature type="transmembrane region" description="Helical" evidence="5">
    <location>
        <begin position="38"/>
        <end position="57"/>
    </location>
</feature>
<evidence type="ECO:0000256" key="3">
    <source>
        <dbReference type="ARBA" id="ARBA00022989"/>
    </source>
</evidence>
<name>A0A940X286_9GAMM</name>
<protein>
    <submittedName>
        <fullName evidence="7">TonB family protein</fullName>
    </submittedName>
</protein>
<sequence length="546" mass="58828">MNAELLRILFETTLATSVAALLVLALRRLLMPRLGASVVYALWALVPVAGLAMLVPAPEAVPAPMMLAARIGALSPVAARAAQPETFAWTSFATALWAAGALATAMLFAWQQRRFQRRLAGSLPHGEGLRLARGSEGLPAVVGLLRPRIVLPADFETRYDAGERELILCHERIHVARRDLWANAVAATLRALFWFNPLLHYAAWRFRRDQELACDERVVARHPHRRRDYAGAMLKTQMAGSSLPVGCHWQASTPLKERIAMLKEHAPKPMRSMAGAAVVSLLLLGGGYTAWAAQPEKPQAWPALPGAENTDYSARIEFSADGGKPARFFAYKRFGETFTMVDAAGQGQPTIVATVQPVTFEGKLAFDVDMRIIEDGETIARPRLVARNGETASVRQGKERNGKFVGISVAFQVAARDANAALQQARPFAPAERTQKLTTASGAQVEIASKNMNPPRYPVAAAQQGISGKVLLVVDVAADGSVRGAEIEKSEPAGVFDAATLEAVKQWKFEPAFENGKPVAGRVRVPVDFTVEKEDGAGGVVPGSAG</sequence>
<dbReference type="InterPro" id="IPR037682">
    <property type="entry name" value="TonB_C"/>
</dbReference>
<dbReference type="Proteomes" id="UP000673447">
    <property type="component" value="Unassembled WGS sequence"/>
</dbReference>
<reference evidence="7" key="1">
    <citation type="journal article" date="2016" name="Int. J. Syst. Evol. Microbiol.">
        <title>Pseudoxanthomonas helianthi sp. nov., isolated from roots of Jerusalem artichoke (Helianthus tuberosus).</title>
        <authorList>
            <person name="Kittiwongwattana C."/>
            <person name="Thawai C."/>
        </authorList>
    </citation>
    <scope>NUCLEOTIDE SEQUENCE</scope>
    <source>
        <strain evidence="7">110414</strain>
    </source>
</reference>
<feature type="transmembrane region" description="Helical" evidence="5">
    <location>
        <begin position="6"/>
        <end position="26"/>
    </location>
</feature>
<dbReference type="Gene3D" id="3.30.1150.10">
    <property type="match status" value="1"/>
</dbReference>
<dbReference type="InterPro" id="IPR006260">
    <property type="entry name" value="TonB/TolA_C"/>
</dbReference>
<gene>
    <name evidence="7" type="ORF">J5837_06185</name>
</gene>
<dbReference type="Pfam" id="PF05569">
    <property type="entry name" value="Peptidase_M56"/>
    <property type="match status" value="1"/>
</dbReference>
<keyword evidence="2 5" id="KW-0812">Transmembrane</keyword>
<organism evidence="7 8">
    <name type="scientific">Pseudoxanthomonas helianthi</name>
    <dbReference type="NCBI Taxonomy" id="1453541"/>
    <lineage>
        <taxon>Bacteria</taxon>
        <taxon>Pseudomonadati</taxon>
        <taxon>Pseudomonadota</taxon>
        <taxon>Gammaproteobacteria</taxon>
        <taxon>Lysobacterales</taxon>
        <taxon>Lysobacteraceae</taxon>
        <taxon>Pseudoxanthomonas</taxon>
    </lineage>
</organism>
<dbReference type="GO" id="GO:0016020">
    <property type="term" value="C:membrane"/>
    <property type="evidence" value="ECO:0007669"/>
    <property type="project" value="UniProtKB-SubCell"/>
</dbReference>
<dbReference type="SUPFAM" id="SSF74653">
    <property type="entry name" value="TolA/TonB C-terminal domain"/>
    <property type="match status" value="1"/>
</dbReference>
<evidence type="ECO:0000313" key="7">
    <source>
        <dbReference type="EMBL" id="MBP3984012.1"/>
    </source>
</evidence>
<dbReference type="NCBIfam" id="TIGR01352">
    <property type="entry name" value="tonB_Cterm"/>
    <property type="match status" value="1"/>
</dbReference>
<evidence type="ECO:0000259" key="6">
    <source>
        <dbReference type="PROSITE" id="PS52015"/>
    </source>
</evidence>
<comment type="caution">
    <text evidence="7">The sequence shown here is derived from an EMBL/GenBank/DDBJ whole genome shotgun (WGS) entry which is preliminary data.</text>
</comment>
<feature type="domain" description="TonB C-terminal" evidence="6">
    <location>
        <begin position="442"/>
        <end position="538"/>
    </location>
</feature>
<dbReference type="PANTHER" id="PTHR34978:SF3">
    <property type="entry name" value="SLR0241 PROTEIN"/>
    <property type="match status" value="1"/>
</dbReference>
<feature type="transmembrane region" description="Helical" evidence="5">
    <location>
        <begin position="273"/>
        <end position="291"/>
    </location>
</feature>
<evidence type="ECO:0000256" key="1">
    <source>
        <dbReference type="ARBA" id="ARBA00004167"/>
    </source>
</evidence>
<dbReference type="InterPro" id="IPR052173">
    <property type="entry name" value="Beta-lactam_resp_regulator"/>
</dbReference>
<dbReference type="RefSeq" id="WP_210535813.1">
    <property type="nucleotide sequence ID" value="NZ_JAGKTC010000001.1"/>
</dbReference>
<dbReference type="GO" id="GO:0055085">
    <property type="term" value="P:transmembrane transport"/>
    <property type="evidence" value="ECO:0007669"/>
    <property type="project" value="InterPro"/>
</dbReference>
<accession>A0A940X286</accession>
<evidence type="ECO:0000256" key="2">
    <source>
        <dbReference type="ARBA" id="ARBA00022692"/>
    </source>
</evidence>
<dbReference type="EMBL" id="JAGKTC010000001">
    <property type="protein sequence ID" value="MBP3984012.1"/>
    <property type="molecule type" value="Genomic_DNA"/>
</dbReference>
<evidence type="ECO:0000256" key="4">
    <source>
        <dbReference type="ARBA" id="ARBA00023136"/>
    </source>
</evidence>
<keyword evidence="4 5" id="KW-0472">Membrane</keyword>
<dbReference type="CDD" id="cd07341">
    <property type="entry name" value="M56_BlaR1_MecR1_like"/>
    <property type="match status" value="1"/>
</dbReference>
<proteinExistence type="predicted"/>
<dbReference type="InterPro" id="IPR008756">
    <property type="entry name" value="Peptidase_M56"/>
</dbReference>
<feature type="transmembrane region" description="Helical" evidence="5">
    <location>
        <begin position="87"/>
        <end position="110"/>
    </location>
</feature>
<keyword evidence="8" id="KW-1185">Reference proteome</keyword>
<keyword evidence="3 5" id="KW-1133">Transmembrane helix</keyword>
<evidence type="ECO:0000313" key="8">
    <source>
        <dbReference type="Proteomes" id="UP000673447"/>
    </source>
</evidence>
<dbReference type="Pfam" id="PF03544">
    <property type="entry name" value="TonB_C"/>
    <property type="match status" value="1"/>
</dbReference>
<dbReference type="PANTHER" id="PTHR34978">
    <property type="entry name" value="POSSIBLE SENSOR-TRANSDUCER PROTEIN BLAR"/>
    <property type="match status" value="1"/>
</dbReference>
<reference evidence="7" key="2">
    <citation type="submission" date="2021-03" db="EMBL/GenBank/DDBJ databases">
        <authorList>
            <person name="Cao W."/>
        </authorList>
    </citation>
    <scope>NUCLEOTIDE SEQUENCE</scope>
    <source>
        <strain evidence="7">110414</strain>
    </source>
</reference>
<dbReference type="AlphaFoldDB" id="A0A940X286"/>